<evidence type="ECO:0000256" key="12">
    <source>
        <dbReference type="ARBA" id="ARBA00023242"/>
    </source>
</evidence>
<dbReference type="InterPro" id="IPR015943">
    <property type="entry name" value="WD40/YVTN_repeat-like_dom_sf"/>
</dbReference>
<dbReference type="Pfam" id="PF25437">
    <property type="entry name" value="BRWD1_N"/>
    <property type="match status" value="1"/>
</dbReference>
<evidence type="ECO:0000256" key="2">
    <source>
        <dbReference type="ARBA" id="ARBA00012551"/>
    </source>
</evidence>
<evidence type="ECO:0000259" key="19">
    <source>
        <dbReference type="PROSITE" id="PS50051"/>
    </source>
</evidence>
<dbReference type="FunFam" id="2.130.10.10:FF:000627">
    <property type="entry name" value="Bromodomain and WD repeat domain-containing protein"/>
    <property type="match status" value="1"/>
</dbReference>
<accession>A0A5N5FPV7</accession>
<dbReference type="EC" id="3.6.4.12" evidence="2"/>
<dbReference type="FunFam" id="2.20.28.10:FF:000004">
    <property type="entry name" value="DNA replication licensing factor MCM7"/>
    <property type="match status" value="1"/>
</dbReference>
<dbReference type="GO" id="GO:0006270">
    <property type="term" value="P:DNA replication initiation"/>
    <property type="evidence" value="ECO:0007669"/>
    <property type="project" value="InterPro"/>
</dbReference>
<dbReference type="FunFam" id="2.130.10.10:FF:000403">
    <property type="entry name" value="PH-interacting protein isoform X1"/>
    <property type="match status" value="1"/>
</dbReference>
<feature type="repeat" description="WD" evidence="15">
    <location>
        <begin position="1219"/>
        <end position="1263"/>
    </location>
</feature>
<evidence type="ECO:0000256" key="10">
    <source>
        <dbReference type="ARBA" id="ARBA00023117"/>
    </source>
</evidence>
<reference evidence="20 21" key="3">
    <citation type="submission" date="2019-11" db="EMBL/GenBank/DDBJ databases">
        <title>A de novo genome assembly of a pear dwarfing rootstock.</title>
        <authorList>
            <person name="Wang F."/>
            <person name="Wang J."/>
            <person name="Li S."/>
            <person name="Zhang Y."/>
            <person name="Fang M."/>
            <person name="Ma L."/>
            <person name="Zhao Y."/>
            <person name="Jiang S."/>
        </authorList>
    </citation>
    <scope>NUCLEOTIDE SEQUENCE [LARGE SCALE GENOMIC DNA]</scope>
    <source>
        <strain evidence="20">S2</strain>
        <tissue evidence="20">Leaf</tissue>
    </source>
</reference>
<dbReference type="Gene3D" id="3.40.50.300">
    <property type="entry name" value="P-loop containing nucleotide triphosphate hydrolases"/>
    <property type="match status" value="1"/>
</dbReference>
<feature type="repeat" description="WD" evidence="15">
    <location>
        <begin position="1289"/>
        <end position="1330"/>
    </location>
</feature>
<evidence type="ECO:0000256" key="11">
    <source>
        <dbReference type="ARBA" id="ARBA00023125"/>
    </source>
</evidence>
<feature type="region of interest" description="Disordered" evidence="18">
    <location>
        <begin position="1"/>
        <end position="21"/>
    </location>
</feature>
<dbReference type="GO" id="GO:0007010">
    <property type="term" value="P:cytoskeleton organization"/>
    <property type="evidence" value="ECO:0007669"/>
    <property type="project" value="TreeGrafter"/>
</dbReference>
<sequence length="2575" mass="289398">MSDPTGFYSPDPSMSFPNSKSSSKYATLDSTSFDPDHIVSCMNVEMAAEIKNLDTDLQIMKSNIVGMEANMEQLLEKVPFTLSSINEDGPTTVLGIEAPELPIMHATRHLHANAWEFTFLHFHYVHDLVAKQYYKARSSMEDCRLFAIVIAIVIKQIHLLGPKPKGKVLKKRIKFIIFVEKRICRTTLLLAIVRLGSKRPPRRVHRNGMKQKTREDASLTMMNALQTKSQKGNLNTKSICKSKITKKKFIQNKKETKRETEKIERSEYLLTVITLTSAISKCFLSFQQEVANQKFRAIEIDIEDLFSLLLLIRVMPYTDLDEEFLNRVQENTWRYIGVFADGIDELMPEPTKAFTDDDHDIMMTQRSEDGPENMDGPDPHQKMPPKIKHYFISFIMYSREVYIRASSSGKSKPYAIREVKASHIGQLVRISGIVTRCSDVKPLTKVAVYTCEECGFEIYQEVTARVFMPLFECPSRCCITNRTEGNLILQLRASKFLKFQEAKIQELAEDVPKGHVPRTMTVHFRGELTRKVALGDVVKLSGIFLPIPYIGFRAMRACLVSDTYLEAIYKLIGDEEEQVARLAEDGNIYEKLARSLALLLLLVGAPHRKLKDGKKIRGDLHICLMGDPGVAKSQLPKHIINVAPRGVYTTGKGSSGVGLTAAVQKDPVANEMVLEGGALIRGDLHICLMGDPGVAKSQLLKHIIMEQQTVSIAKAGITTSLNARTAVLAAANPAWGRYDVRRTRAETINLPPALLSRFDLLWLILDRADMDSDLENLRLLASLHLSHLFYSVNFASFTMESSAVLISGYSLLAYISAVRRLTKHVEVHYHFIREKVLQEEIEMRQVKTNDQVADLFTKSLSTGKLEIFRCLLSTLLGLVALPPLGNNGEGCTQIMDPRKCTLSGGATSLVMAPSSILNKLNEKAQFEKEERDTGHAIEAGVDIDIREVYFLIMHFLSLGPCQRTFKQFENDLLEHQLLPRRYHAWFSRSGIGSDNSNEDATSFPLSYNNLVERYPHIERDHLVKLLKKLLLSIATPLHGKVGRSALNAADVPTLLGTGSFSLLDSDRNKENKRVKPLPAHLRWPYMQADQVHGLTLREIGGGFTKHHRAPSIRSACYAIAKPSTMVQKMNNKKKLRGHRNAVYCAILDRSGRYVITGADDRLVKIWSMETALCLSSCRGHEGDITDLAVSSNNALVASASNDFSIRVWRLPDGFPISVLQGHTGAVTAIAFSPRLSAVYQLLSSSDDGTCRIWDARSSQCPLRVYMPKPSETSAGKSNAFAITGSSSSNGPQSHQILCCAYNANGTVFVTGSSDTFARVWNALKSNTDNSEQPIHEMDVLAGHENDVNYVQFSGCVIPSKSSFSDSVKEETNGKFKNSWFCHNNIVTCSRDGSAIIWVPRSHKFHGKVGRWTRAYHLKVPPPPLPPQPPRGGPRQRFLPTPRGVNMIVWSLDNRFVLAAIMDCRICVWNAVDGSLVHSLTGHTASSYVLDVHPFNPRIAMSAGYDGQTIVWDIWEGVPIKIYELGHVKLVDGKFSADGTSIVLSDDVGQIYLINTGEGESQKDAEYDQFFLGDYRPLARDEFGYLIDQETQLSTYRRNLQDPLCDSSMIPYPEPYQSTYQQRRLGALGMEWRPSSMKFSVGVDINTGQDYMMPPLPDLERMIEPLPDFIDAMLWEPENEVVSEDTDSEYNVTDENSSEGEKGNISTSSSSDPDCSEEDGEAGCSYKDSLRRSRRQRPKVESSERRVKKRRVGEHDRVISGNNRTKIPKGGRKVSKWKSSTAKTLRPQRLAARNARTVFSQNPETSTEGEEDAWEDDSSNSESLQQEFHTQSSDGDFQIMQQKHAKEEPPLHEFGDIAQPLVVSSSQSNVRRMPKLVFKIKKQEAPKDVKLKDNNQADFVSPSSRCQDATPDNRIINSSVDPDSSSVNVLDMKFSRNLLDNDLTDTGQTVKTGNSLEASASYQDSRVRLSEVKVHTPKHTKSVDPIPIDVATGSLASFNAHIEEMNNVHRYVNPESDCEQFCNHSKIKGKENYGGVLPCRDEEHTGTRAFEDLDGLRSRGLSHTDEDLVSSSFDSSALGKHKQKGIEGSLEIEEFTRRKHSGESRDNASLKFPAENLTSSRDLIPDNSSSMDPNSDLGVLKVGEGAGRSTSLKFVCKPRINSEGSGGNVEEYATNINDHHDSGMDLPAAATNAIRGTRTLKIKETSRKVDTMSHSPKLRWGHQTVGTSKDAEDSSAKLRDQIHQRSRSTRSRQGLCTDYGQSSSTRSMLVNPAGKLPWLMLSKHEDGYRYIPQLGDKVVYLRQGHQEYLKLVKNSEEGPWESIKENIKVAEVCKVESLEYASLPGSGESCCKIKLKFVDPSSAIFGKALKLTLPEIDFNDFIVEKTWYDASIGRNWTTREECAVWWRDSISDGGGTWWVGQIIRCQPKSHEFPDSPWLRYEVRYENDDETHLHCPWELREPSIVDDPSSCEQPHIDSESKEKLLRNFYKLQQKDFQTIQQLNQAVQKADFCNSFPVQLYPELIQWRLENDYYRSLEAVKHDITVMLTNAQYYFKRNQLQARIRHISKRFKKKLSKL</sequence>
<evidence type="ECO:0000256" key="9">
    <source>
        <dbReference type="ARBA" id="ARBA00022840"/>
    </source>
</evidence>
<protein>
    <recommendedName>
        <fullName evidence="2">DNA helicase</fullName>
        <ecNumber evidence="2">3.6.4.12</ecNumber>
    </recommendedName>
</protein>
<dbReference type="InterPro" id="IPR036322">
    <property type="entry name" value="WD40_repeat_dom_sf"/>
</dbReference>
<keyword evidence="8" id="KW-0347">Helicase</keyword>
<dbReference type="GO" id="GO:0008360">
    <property type="term" value="P:regulation of cell shape"/>
    <property type="evidence" value="ECO:0007669"/>
    <property type="project" value="TreeGrafter"/>
</dbReference>
<dbReference type="PROSITE" id="PS50051">
    <property type="entry name" value="MCM_2"/>
    <property type="match status" value="1"/>
</dbReference>
<dbReference type="OrthoDB" id="538223at2759"/>
<evidence type="ECO:0000256" key="7">
    <source>
        <dbReference type="ARBA" id="ARBA00022801"/>
    </source>
</evidence>
<dbReference type="SUPFAM" id="SSF47370">
    <property type="entry name" value="Bromodomain"/>
    <property type="match status" value="1"/>
</dbReference>
<dbReference type="InterPro" id="IPR052060">
    <property type="entry name" value="Bromo_WD_repeat"/>
</dbReference>
<dbReference type="GO" id="GO:0042555">
    <property type="term" value="C:MCM complex"/>
    <property type="evidence" value="ECO:0007669"/>
    <property type="project" value="InterPro"/>
</dbReference>
<evidence type="ECO:0000256" key="4">
    <source>
        <dbReference type="ARBA" id="ARBA00022705"/>
    </source>
</evidence>
<dbReference type="SUPFAM" id="SSF50978">
    <property type="entry name" value="WD40 repeat-like"/>
    <property type="match status" value="1"/>
</dbReference>
<feature type="compositionally biased region" description="Basic and acidic residues" evidence="18">
    <location>
        <begin position="1843"/>
        <end position="1852"/>
    </location>
</feature>
<keyword evidence="13" id="KW-0131">Cell cycle</keyword>
<dbReference type="GO" id="GO:0005524">
    <property type="term" value="F:ATP binding"/>
    <property type="evidence" value="ECO:0007669"/>
    <property type="project" value="UniProtKB-KW"/>
</dbReference>
<keyword evidence="21" id="KW-1185">Reference proteome</keyword>
<dbReference type="EMBL" id="SMOL01000559">
    <property type="protein sequence ID" value="KAB2605023.1"/>
    <property type="molecule type" value="Genomic_DNA"/>
</dbReference>
<dbReference type="GO" id="GO:0006357">
    <property type="term" value="P:regulation of transcription by RNA polymerase II"/>
    <property type="evidence" value="ECO:0007669"/>
    <property type="project" value="TreeGrafter"/>
</dbReference>
<keyword evidence="7" id="KW-0378">Hydrolase</keyword>
<dbReference type="PANTHER" id="PTHR16266:SF17">
    <property type="entry name" value="BRWD3"/>
    <property type="match status" value="1"/>
</dbReference>
<dbReference type="Pfam" id="PF17207">
    <property type="entry name" value="MCM_OB"/>
    <property type="match status" value="1"/>
</dbReference>
<dbReference type="InterPro" id="IPR008050">
    <property type="entry name" value="MCM7"/>
</dbReference>
<dbReference type="InterPro" id="IPR033762">
    <property type="entry name" value="MCM_OB"/>
</dbReference>
<feature type="repeat" description="WD" evidence="15">
    <location>
        <begin position="1135"/>
        <end position="1176"/>
    </location>
</feature>
<dbReference type="Gene3D" id="2.40.50.140">
    <property type="entry name" value="Nucleic acid-binding proteins"/>
    <property type="match status" value="1"/>
</dbReference>
<feature type="repeat" description="WD" evidence="15">
    <location>
        <begin position="1177"/>
        <end position="1218"/>
    </location>
</feature>
<dbReference type="SUPFAM" id="SSF52540">
    <property type="entry name" value="P-loop containing nucleoside triphosphate hydrolases"/>
    <property type="match status" value="1"/>
</dbReference>
<dbReference type="PRINTS" id="PR01663">
    <property type="entry name" value="MCMPROTEIN7"/>
</dbReference>
<evidence type="ECO:0000256" key="8">
    <source>
        <dbReference type="ARBA" id="ARBA00022806"/>
    </source>
</evidence>
<evidence type="ECO:0000256" key="6">
    <source>
        <dbReference type="ARBA" id="ARBA00022741"/>
    </source>
</evidence>
<keyword evidence="12" id="KW-0539">Nucleus</keyword>
<feature type="compositionally biased region" description="Basic residues" evidence="18">
    <location>
        <begin position="1765"/>
        <end position="1775"/>
    </location>
</feature>
<evidence type="ECO:0000256" key="1">
    <source>
        <dbReference type="ARBA" id="ARBA00004123"/>
    </source>
</evidence>
<feature type="region of interest" description="Disordered" evidence="18">
    <location>
        <begin position="1896"/>
        <end position="1921"/>
    </location>
</feature>
<feature type="compositionally biased region" description="Polar residues" evidence="18">
    <location>
        <begin position="2250"/>
        <end position="2263"/>
    </location>
</feature>
<evidence type="ECO:0000256" key="13">
    <source>
        <dbReference type="ARBA" id="ARBA00023306"/>
    </source>
</evidence>
<dbReference type="GO" id="GO:0005634">
    <property type="term" value="C:nucleus"/>
    <property type="evidence" value="ECO:0007669"/>
    <property type="project" value="UniProtKB-SubCell"/>
</dbReference>
<keyword evidence="5" id="KW-0677">Repeat</keyword>
<feature type="region of interest" description="Disordered" evidence="18">
    <location>
        <begin position="1679"/>
        <end position="1852"/>
    </location>
</feature>
<dbReference type="GO" id="GO:0003678">
    <property type="term" value="F:DNA helicase activity"/>
    <property type="evidence" value="ECO:0007669"/>
    <property type="project" value="UniProtKB-EC"/>
</dbReference>
<dbReference type="InterPro" id="IPR012340">
    <property type="entry name" value="NA-bd_OB-fold"/>
</dbReference>
<dbReference type="PROSITE" id="PS50294">
    <property type="entry name" value="WD_REPEATS_REGION"/>
    <property type="match status" value="3"/>
</dbReference>
<reference evidence="21" key="2">
    <citation type="submission" date="2019-10" db="EMBL/GenBank/DDBJ databases">
        <title>A de novo genome assembly of a pear dwarfing rootstock.</title>
        <authorList>
            <person name="Wang F."/>
            <person name="Wang J."/>
            <person name="Li S."/>
            <person name="Zhang Y."/>
            <person name="Fang M."/>
            <person name="Ma L."/>
            <person name="Zhao Y."/>
            <person name="Jiang S."/>
        </authorList>
    </citation>
    <scope>NUCLEOTIDE SEQUENCE [LARGE SCALE GENOMIC DNA]</scope>
</reference>
<feature type="compositionally biased region" description="Low complexity" evidence="18">
    <location>
        <begin position="12"/>
        <end position="21"/>
    </location>
</feature>
<dbReference type="PRINTS" id="PR01657">
    <property type="entry name" value="MCMFAMILY"/>
</dbReference>
<dbReference type="Gene3D" id="2.130.10.10">
    <property type="entry name" value="YVTN repeat-like/Quinoprotein amine dehydrogenase"/>
    <property type="match status" value="3"/>
</dbReference>
<feature type="compositionally biased region" description="Polar residues" evidence="18">
    <location>
        <begin position="1896"/>
        <end position="1906"/>
    </location>
</feature>
<dbReference type="SUPFAM" id="SSF50249">
    <property type="entry name" value="Nucleic acid-binding proteins"/>
    <property type="match status" value="1"/>
</dbReference>
<proteinExistence type="inferred from homology"/>
<feature type="region of interest" description="Disordered" evidence="18">
    <location>
        <begin position="2204"/>
        <end position="2263"/>
    </location>
</feature>
<dbReference type="Pfam" id="PF00493">
    <property type="entry name" value="MCM"/>
    <property type="match status" value="1"/>
</dbReference>
<comment type="subcellular location">
    <subcellularLocation>
        <location evidence="1">Nucleus</location>
    </subcellularLocation>
</comment>
<feature type="compositionally biased region" description="Acidic residues" evidence="18">
    <location>
        <begin position="1806"/>
        <end position="1818"/>
    </location>
</feature>
<evidence type="ECO:0000313" key="21">
    <source>
        <dbReference type="Proteomes" id="UP000327157"/>
    </source>
</evidence>
<dbReference type="InterPro" id="IPR031327">
    <property type="entry name" value="MCM"/>
</dbReference>
<dbReference type="Pfam" id="PF00400">
    <property type="entry name" value="WD40"/>
    <property type="match status" value="5"/>
</dbReference>
<dbReference type="PROSITE" id="PS00678">
    <property type="entry name" value="WD_REPEATS_1"/>
    <property type="match status" value="2"/>
</dbReference>
<evidence type="ECO:0000256" key="15">
    <source>
        <dbReference type="PROSITE-ProRule" id="PRU00221"/>
    </source>
</evidence>
<comment type="caution">
    <text evidence="20">The sequence shown here is derived from an EMBL/GenBank/DDBJ whole genome shotgun (WGS) entry which is preliminary data.</text>
</comment>
<dbReference type="InterPro" id="IPR001208">
    <property type="entry name" value="MCM_dom"/>
</dbReference>
<dbReference type="InterPro" id="IPR057452">
    <property type="entry name" value="BRWD/PHIP_N"/>
</dbReference>
<dbReference type="InterPro" id="IPR057451">
    <property type="entry name" value="BRWD/PHIP_AD"/>
</dbReference>
<evidence type="ECO:0000256" key="14">
    <source>
        <dbReference type="ARBA" id="ARBA00047995"/>
    </source>
</evidence>
<dbReference type="Proteomes" id="UP000327157">
    <property type="component" value="Chromosome 11"/>
</dbReference>
<keyword evidence="9 16" id="KW-0067">ATP-binding</keyword>
<keyword evidence="10" id="KW-0103">Bromodomain</keyword>
<evidence type="ECO:0000256" key="18">
    <source>
        <dbReference type="SAM" id="MobiDB-lite"/>
    </source>
</evidence>
<dbReference type="SMART" id="SM00350">
    <property type="entry name" value="MCM"/>
    <property type="match status" value="1"/>
</dbReference>
<dbReference type="Gene3D" id="2.20.28.10">
    <property type="match status" value="1"/>
</dbReference>
<comment type="catalytic activity">
    <reaction evidence="14">
        <text>ATP + H2O = ADP + phosphate + H(+)</text>
        <dbReference type="Rhea" id="RHEA:13065"/>
        <dbReference type="ChEBI" id="CHEBI:15377"/>
        <dbReference type="ChEBI" id="CHEBI:15378"/>
        <dbReference type="ChEBI" id="CHEBI:30616"/>
        <dbReference type="ChEBI" id="CHEBI:43474"/>
        <dbReference type="ChEBI" id="CHEBI:456216"/>
        <dbReference type="EC" id="3.6.4.12"/>
    </reaction>
</comment>
<organism evidence="20 21">
    <name type="scientific">Pyrus ussuriensis x Pyrus communis</name>
    <dbReference type="NCBI Taxonomy" id="2448454"/>
    <lineage>
        <taxon>Eukaryota</taxon>
        <taxon>Viridiplantae</taxon>
        <taxon>Streptophyta</taxon>
        <taxon>Embryophyta</taxon>
        <taxon>Tracheophyta</taxon>
        <taxon>Spermatophyta</taxon>
        <taxon>Magnoliopsida</taxon>
        <taxon>eudicotyledons</taxon>
        <taxon>Gunneridae</taxon>
        <taxon>Pentapetalae</taxon>
        <taxon>rosids</taxon>
        <taxon>fabids</taxon>
        <taxon>Rosales</taxon>
        <taxon>Rosaceae</taxon>
        <taxon>Amygdaloideae</taxon>
        <taxon>Maleae</taxon>
        <taxon>Pyrus</taxon>
    </lineage>
</organism>
<feature type="compositionally biased region" description="Polar residues" evidence="18">
    <location>
        <begin position="1819"/>
        <end position="1840"/>
    </location>
</feature>
<feature type="domain" description="MCM C-terminal AAA(+) ATPase" evidence="19">
    <location>
        <begin position="587"/>
        <end position="780"/>
    </location>
</feature>
<evidence type="ECO:0000256" key="16">
    <source>
        <dbReference type="RuleBase" id="RU004070"/>
    </source>
</evidence>
<feature type="compositionally biased region" description="Polar residues" evidence="18">
    <location>
        <begin position="1796"/>
        <end position="1805"/>
    </location>
</feature>
<dbReference type="InterPro" id="IPR001680">
    <property type="entry name" value="WD40_rpt"/>
</dbReference>
<dbReference type="InterPro" id="IPR019775">
    <property type="entry name" value="WD40_repeat_CS"/>
</dbReference>
<dbReference type="GO" id="GO:0003677">
    <property type="term" value="F:DNA binding"/>
    <property type="evidence" value="ECO:0007669"/>
    <property type="project" value="UniProtKB-KW"/>
</dbReference>
<dbReference type="PROSITE" id="PS50082">
    <property type="entry name" value="WD_REPEATS_2"/>
    <property type="match status" value="4"/>
</dbReference>
<keyword evidence="4" id="KW-0235">DNA replication</keyword>
<keyword evidence="3 15" id="KW-0853">WD repeat</keyword>
<dbReference type="CDD" id="cd00200">
    <property type="entry name" value="WD40"/>
    <property type="match status" value="1"/>
</dbReference>
<evidence type="ECO:0000256" key="5">
    <source>
        <dbReference type="ARBA" id="ARBA00022737"/>
    </source>
</evidence>
<keyword evidence="6 16" id="KW-0547">Nucleotide-binding</keyword>
<name>A0A5N5FPV7_9ROSA</name>
<dbReference type="Pfam" id="PF25313">
    <property type="entry name" value="BRWD_AD"/>
    <property type="match status" value="1"/>
</dbReference>
<evidence type="ECO:0000313" key="20">
    <source>
        <dbReference type="EMBL" id="KAB2605023.1"/>
    </source>
</evidence>
<reference evidence="20 21" key="1">
    <citation type="submission" date="2019-09" db="EMBL/GenBank/DDBJ databases">
        <authorList>
            <person name="Ou C."/>
        </authorList>
    </citation>
    <scope>NUCLEOTIDE SEQUENCE [LARGE SCALE GENOMIC DNA]</scope>
    <source>
        <strain evidence="20">S2</strain>
        <tissue evidence="20">Leaf</tissue>
    </source>
</reference>
<dbReference type="SMART" id="SM00320">
    <property type="entry name" value="WD40"/>
    <property type="match status" value="7"/>
</dbReference>
<gene>
    <name evidence="20" type="ORF">D8674_004740</name>
</gene>
<dbReference type="InterPro" id="IPR036427">
    <property type="entry name" value="Bromodomain-like_sf"/>
</dbReference>
<evidence type="ECO:0000256" key="3">
    <source>
        <dbReference type="ARBA" id="ARBA00022574"/>
    </source>
</evidence>
<comment type="similarity">
    <text evidence="16">Belongs to the MCM family.</text>
</comment>
<keyword evidence="17" id="KW-0175">Coiled coil</keyword>
<feature type="coiled-coil region" evidence="17">
    <location>
        <begin position="50"/>
        <end position="77"/>
    </location>
</feature>
<evidence type="ECO:0000256" key="17">
    <source>
        <dbReference type="SAM" id="Coils"/>
    </source>
</evidence>
<keyword evidence="11 16" id="KW-0238">DNA-binding</keyword>
<feature type="compositionally biased region" description="Basic and acidic residues" evidence="18">
    <location>
        <begin position="2228"/>
        <end position="2242"/>
    </location>
</feature>
<dbReference type="PANTHER" id="PTHR16266">
    <property type="entry name" value="WD REPEAT DOMAIN 9"/>
    <property type="match status" value="1"/>
</dbReference>
<dbReference type="FunFam" id="2.130.10.10:FF:000440">
    <property type="entry name" value="Bromodomain and WD repeat-containing protein"/>
    <property type="match status" value="1"/>
</dbReference>
<dbReference type="GO" id="GO:0016787">
    <property type="term" value="F:hydrolase activity"/>
    <property type="evidence" value="ECO:0007669"/>
    <property type="project" value="UniProtKB-KW"/>
</dbReference>
<dbReference type="InterPro" id="IPR027417">
    <property type="entry name" value="P-loop_NTPase"/>
</dbReference>